<proteinExistence type="predicted"/>
<organism evidence="1">
    <name type="scientific">marine sediment metagenome</name>
    <dbReference type="NCBI Taxonomy" id="412755"/>
    <lineage>
        <taxon>unclassified sequences</taxon>
        <taxon>metagenomes</taxon>
        <taxon>ecological metagenomes</taxon>
    </lineage>
</organism>
<sequence>MEPWEFMQKQSLPYEAKITYAKLRAREFYEKLEGNVFCSVGGLDSITLLLFLRKYISKNIVGVSVSSLEDKSVQAVHHQLENMVILKPEKSKVEVIKEFG</sequence>
<evidence type="ECO:0008006" key="2">
    <source>
        <dbReference type="Google" id="ProtNLM"/>
    </source>
</evidence>
<gene>
    <name evidence="1" type="ORF">S12H4_60695</name>
</gene>
<protein>
    <recommendedName>
        <fullName evidence="2">Asparagine synthetase domain-containing protein</fullName>
    </recommendedName>
</protein>
<dbReference type="AlphaFoldDB" id="X1VXY5"/>
<evidence type="ECO:0000313" key="1">
    <source>
        <dbReference type="EMBL" id="GAJ24096.1"/>
    </source>
</evidence>
<feature type="non-terminal residue" evidence="1">
    <location>
        <position position="100"/>
    </location>
</feature>
<dbReference type="EMBL" id="BARW01040023">
    <property type="protein sequence ID" value="GAJ24096.1"/>
    <property type="molecule type" value="Genomic_DNA"/>
</dbReference>
<comment type="caution">
    <text evidence="1">The sequence shown here is derived from an EMBL/GenBank/DDBJ whole genome shotgun (WGS) entry which is preliminary data.</text>
</comment>
<reference evidence="1" key="1">
    <citation type="journal article" date="2014" name="Front. Microbiol.">
        <title>High frequency of phylogenetically diverse reductive dehalogenase-homologous genes in deep subseafloor sedimentary metagenomes.</title>
        <authorList>
            <person name="Kawai M."/>
            <person name="Futagami T."/>
            <person name="Toyoda A."/>
            <person name="Takaki Y."/>
            <person name="Nishi S."/>
            <person name="Hori S."/>
            <person name="Arai W."/>
            <person name="Tsubouchi T."/>
            <person name="Morono Y."/>
            <person name="Uchiyama I."/>
            <person name="Ito T."/>
            <person name="Fujiyama A."/>
            <person name="Inagaki F."/>
            <person name="Takami H."/>
        </authorList>
    </citation>
    <scope>NUCLEOTIDE SEQUENCE</scope>
    <source>
        <strain evidence="1">Expedition CK06-06</strain>
    </source>
</reference>
<name>X1VXY5_9ZZZZ</name>
<accession>X1VXY5</accession>